<reference evidence="2 3" key="1">
    <citation type="submission" date="2024-04" db="EMBL/GenBank/DDBJ databases">
        <authorList>
            <person name="Waldvogel A.-M."/>
            <person name="Schoenle A."/>
        </authorList>
    </citation>
    <scope>NUCLEOTIDE SEQUENCE [LARGE SCALE GENOMIC DNA]</scope>
</reference>
<keyword evidence="1" id="KW-0472">Membrane</keyword>
<organism evidence="2 3">
    <name type="scientific">Knipowitschia caucasica</name>
    <name type="common">Caucasian dwarf goby</name>
    <name type="synonym">Pomatoschistus caucasicus</name>
    <dbReference type="NCBI Taxonomy" id="637954"/>
    <lineage>
        <taxon>Eukaryota</taxon>
        <taxon>Metazoa</taxon>
        <taxon>Chordata</taxon>
        <taxon>Craniata</taxon>
        <taxon>Vertebrata</taxon>
        <taxon>Euteleostomi</taxon>
        <taxon>Actinopterygii</taxon>
        <taxon>Neopterygii</taxon>
        <taxon>Teleostei</taxon>
        <taxon>Neoteleostei</taxon>
        <taxon>Acanthomorphata</taxon>
        <taxon>Gobiaria</taxon>
        <taxon>Gobiiformes</taxon>
        <taxon>Gobioidei</taxon>
        <taxon>Gobiidae</taxon>
        <taxon>Gobiinae</taxon>
        <taxon>Knipowitschia</taxon>
    </lineage>
</organism>
<evidence type="ECO:0000256" key="1">
    <source>
        <dbReference type="SAM" id="Phobius"/>
    </source>
</evidence>
<keyword evidence="3" id="KW-1185">Reference proteome</keyword>
<keyword evidence="1" id="KW-0812">Transmembrane</keyword>
<gene>
    <name evidence="2" type="ORF">KC01_LOCUS28755</name>
</gene>
<dbReference type="AlphaFoldDB" id="A0AAV2LLZ0"/>
<evidence type="ECO:0000313" key="2">
    <source>
        <dbReference type="EMBL" id="CAL1600669.1"/>
    </source>
</evidence>
<sequence length="206" mass="21639">MGGRVAWVPDWGCFGWVVRVGGVALRRGGVVIARLSGRWDGWGFGGGRWGLLLVPAGGRGWVISPGPPGCAGEVGWGGGGFVWGSGFGGPDVLTVFLRWGRGGRRVMGEKGSVRGMGGGGLLRCFVSGHVWGGDGVYGDRFDGRGVSLFSWADGCGWVWYGGPAWVVGDCFPFVLLFWSELVSLFLVVLVVWPLFVELGLAGGSCV</sequence>
<name>A0AAV2LLZ0_KNICA</name>
<dbReference type="Proteomes" id="UP001497482">
    <property type="component" value="Chromosome 3"/>
</dbReference>
<protein>
    <submittedName>
        <fullName evidence="2">Uncharacterized protein</fullName>
    </submittedName>
</protein>
<dbReference type="EMBL" id="OZ035825">
    <property type="protein sequence ID" value="CAL1600669.1"/>
    <property type="molecule type" value="Genomic_DNA"/>
</dbReference>
<proteinExistence type="predicted"/>
<accession>A0AAV2LLZ0</accession>
<evidence type="ECO:0000313" key="3">
    <source>
        <dbReference type="Proteomes" id="UP001497482"/>
    </source>
</evidence>
<keyword evidence="1" id="KW-1133">Transmembrane helix</keyword>
<feature type="transmembrane region" description="Helical" evidence="1">
    <location>
        <begin position="173"/>
        <end position="195"/>
    </location>
</feature>